<dbReference type="InterPro" id="IPR018744">
    <property type="entry name" value="DUF2293"/>
</dbReference>
<evidence type="ECO:0000259" key="2">
    <source>
        <dbReference type="Pfam" id="PF10056"/>
    </source>
</evidence>
<organism evidence="3 4">
    <name type="scientific">Cordyceps confragosa</name>
    <name type="common">Lecanicillium lecanii</name>
    <dbReference type="NCBI Taxonomy" id="2714763"/>
    <lineage>
        <taxon>Eukaryota</taxon>
        <taxon>Fungi</taxon>
        <taxon>Dikarya</taxon>
        <taxon>Ascomycota</taxon>
        <taxon>Pezizomycotina</taxon>
        <taxon>Sordariomycetes</taxon>
        <taxon>Hypocreomycetidae</taxon>
        <taxon>Hypocreales</taxon>
        <taxon>Cordycipitaceae</taxon>
        <taxon>Akanthomyces</taxon>
    </lineage>
</organism>
<dbReference type="EMBL" id="LUKN01003116">
    <property type="protein sequence ID" value="OAQ98004.1"/>
    <property type="molecule type" value="Genomic_DNA"/>
</dbReference>
<evidence type="ECO:0000313" key="3">
    <source>
        <dbReference type="EMBL" id="OAQ98004.1"/>
    </source>
</evidence>
<feature type="region of interest" description="Disordered" evidence="1">
    <location>
        <begin position="649"/>
        <end position="756"/>
    </location>
</feature>
<dbReference type="AlphaFoldDB" id="A0A179I6X3"/>
<dbReference type="OrthoDB" id="5288828at2759"/>
<feature type="region of interest" description="Disordered" evidence="1">
    <location>
        <begin position="434"/>
        <end position="462"/>
    </location>
</feature>
<dbReference type="PANTHER" id="PTHR38113:SF1">
    <property type="entry name" value="DUF2293 DOMAIN-CONTAINING PROTEIN"/>
    <property type="match status" value="1"/>
</dbReference>
<feature type="region of interest" description="Disordered" evidence="1">
    <location>
        <begin position="1"/>
        <end position="25"/>
    </location>
</feature>
<accession>A0A179I6X3</accession>
<feature type="domain" description="DUF2293" evidence="2">
    <location>
        <begin position="173"/>
        <end position="280"/>
    </location>
</feature>
<name>A0A179I6X3_CORDF</name>
<dbReference type="Pfam" id="PF10056">
    <property type="entry name" value="DUF2293"/>
    <property type="match status" value="1"/>
</dbReference>
<dbReference type="PANTHER" id="PTHR38113">
    <property type="match status" value="1"/>
</dbReference>
<dbReference type="OMA" id="HHTYFEF"/>
<proteinExistence type="predicted"/>
<gene>
    <name evidence="3" type="ORF">LLEC1_06104</name>
</gene>
<feature type="compositionally biased region" description="Basic and acidic residues" evidence="1">
    <location>
        <begin position="698"/>
        <end position="712"/>
    </location>
</feature>
<feature type="compositionally biased region" description="Polar residues" evidence="1">
    <location>
        <begin position="400"/>
        <end position="421"/>
    </location>
</feature>
<feature type="region of interest" description="Disordered" evidence="1">
    <location>
        <begin position="398"/>
        <end position="421"/>
    </location>
</feature>
<evidence type="ECO:0000313" key="4">
    <source>
        <dbReference type="Proteomes" id="UP000243081"/>
    </source>
</evidence>
<keyword evidence="4" id="KW-1185">Reference proteome</keyword>
<evidence type="ECO:0000256" key="1">
    <source>
        <dbReference type="SAM" id="MobiDB-lite"/>
    </source>
</evidence>
<protein>
    <recommendedName>
        <fullName evidence="2">DUF2293 domain-containing protein</fullName>
    </recommendedName>
</protein>
<sequence>MVREQRGLPAAVVGGPKERHMRQNRSQLDPSTFLPEDLLAKPAVPKSKHHTYFEFATNENKKKKLEYQVSNDRKPPPGFEFVPMGNPDLTTACKEISREKDAMIFIVSNSRRGTANQIPGQMGRIGYHIRAMIVEEAKASLKNFSQLPVVATNGAPEPIPESQEEYHAQADAAIRDLFPRIPNTDRQAIIDHSFTQVRLPPLTMPLANPNGIQGVSTRAAVPVGLSRELPLVRRVQLAVLAHIRHTHTPYDRLLKLRDVSWDDARKMVEKRCLDTLVQWRGDEETGRDQLDEILREVVVISDSETGDSEDESTDATSAEDADMELVVAGPSSQRYSLPRIELDTAMDLRIDPPGTPLGQLQPSVLDLNPQVAKFQRRNQRGFKRYRAWEEAIRRNREVRGSSTMETDTGSYPGYSQQQPLQSVPLTQPVYGTSFASATSRPRTPPSQDVPLPSIETTSPQTMEPSFVRRIPLRGDMNIQHSDTWDQTQYLANVPGRNTHAMVPSGSALQYSGAPPQVPAYPYQAPYGTAVHMHASRQVSDVQPPGPNVPSQAAFWQAQGAAAAHRIIMDVNRPGERSNPIVMEDRGGFYERVTQPEEQRISVLEPPILIREVHRWSRPPEPYGNRMYVARRQSPMVPDHDMDGVELYPAPPPRDATHMMPQWGPQYHTGPSQPVPLAVSDLRDQGATHARAVSQPPFHAEHQEGFPSPRRDVNQSSRGTRDGQYAHTQTRGHGYRSPPIPASPRRQGPRGNVIVLD</sequence>
<comment type="caution">
    <text evidence="3">The sequence shown here is derived from an EMBL/GenBank/DDBJ whole genome shotgun (WGS) entry which is preliminary data.</text>
</comment>
<dbReference type="Proteomes" id="UP000243081">
    <property type="component" value="Unassembled WGS sequence"/>
</dbReference>
<reference evidence="3 4" key="1">
    <citation type="submission" date="2016-03" db="EMBL/GenBank/DDBJ databases">
        <title>Fine-scale spatial genetic structure of a fungal parasite of coffee scale insects.</title>
        <authorList>
            <person name="Jackson D."/>
            <person name="Zemenick K.A."/>
            <person name="Malloure B."/>
            <person name="Quandt C.A."/>
            <person name="James T.Y."/>
        </authorList>
    </citation>
    <scope>NUCLEOTIDE SEQUENCE [LARGE SCALE GENOMIC DNA]</scope>
    <source>
        <strain evidence="3 4">UM487</strain>
    </source>
</reference>